<sequence length="68" mass="7929">MANTNVNVQMIDNENINNMNNSYLDDFYLFKNNTSNHEYSNKQMGIENNNNNNIHNGYAHGHKLIQII</sequence>
<protein>
    <submittedName>
        <fullName evidence="1">Uncharacterized protein</fullName>
    </submittedName>
</protein>
<proteinExistence type="predicted"/>
<dbReference type="EMBL" id="DS016768">
    <property type="protein sequence ID" value="KOB87964.1"/>
    <property type="molecule type" value="Genomic_DNA"/>
</dbReference>
<name>A0A0L7M553_PLAF4</name>
<accession>A0A0L7M553</accession>
<reference evidence="2" key="2">
    <citation type="submission" date="2006-09" db="EMBL/GenBank/DDBJ databases">
        <title>The genome sequence of Plasmodium falciparum Dd2.</title>
        <authorList>
            <consortium name="The Broad Institute Genome Sequencing Platform"/>
            <person name="Birren B."/>
            <person name="Lander E."/>
            <person name="Galagan J."/>
            <person name="Nusbaum C."/>
            <person name="Devon K."/>
            <person name="Henn M."/>
            <person name="Jaffe D."/>
            <person name="Butler J."/>
            <person name="Alvarez P."/>
            <person name="Gnerre S."/>
            <person name="Grabherr M."/>
            <person name="Kleber M."/>
            <person name="Mauceli E."/>
            <person name="Brockman W."/>
            <person name="MacCallum I.A."/>
            <person name="Rounsley S."/>
            <person name="Young S."/>
            <person name="LaButti K."/>
            <person name="Pushparaj V."/>
            <person name="DeCaprio D."/>
            <person name="Crawford M."/>
            <person name="Koehrsen M."/>
            <person name="Engels R."/>
            <person name="Montgomery P."/>
            <person name="Pearson M."/>
            <person name="Howarth C."/>
            <person name="Larson L."/>
            <person name="Luoma S."/>
            <person name="White J."/>
            <person name="Kodira C."/>
            <person name="Zeng Q."/>
            <person name="O'Leary S."/>
            <person name="Yandava C."/>
            <person name="Alvarado L."/>
            <person name="Wirth D."/>
            <person name="Volkman S."/>
            <person name="Hartl D."/>
        </authorList>
    </citation>
    <scope>NUCLEOTIDE SEQUENCE [LARGE SCALE GENOMIC DNA]</scope>
</reference>
<gene>
    <name evidence="1" type="ORF">PFDG_04366</name>
</gene>
<evidence type="ECO:0000313" key="2">
    <source>
        <dbReference type="Proteomes" id="UP000054282"/>
    </source>
</evidence>
<dbReference type="AlphaFoldDB" id="A0A0L7M553"/>
<organism evidence="1 2">
    <name type="scientific">Plasmodium falciparum (isolate Dd2)</name>
    <dbReference type="NCBI Taxonomy" id="57267"/>
    <lineage>
        <taxon>Eukaryota</taxon>
        <taxon>Sar</taxon>
        <taxon>Alveolata</taxon>
        <taxon>Apicomplexa</taxon>
        <taxon>Aconoidasida</taxon>
        <taxon>Haemosporida</taxon>
        <taxon>Plasmodiidae</taxon>
        <taxon>Plasmodium</taxon>
        <taxon>Plasmodium (Laverania)</taxon>
    </lineage>
</organism>
<evidence type="ECO:0000313" key="1">
    <source>
        <dbReference type="EMBL" id="KOB87964.1"/>
    </source>
</evidence>
<dbReference type="KEGG" id="pfd:PFDG_04366"/>
<dbReference type="Proteomes" id="UP000054282">
    <property type="component" value="Unassembled WGS sequence"/>
</dbReference>
<reference evidence="2" key="1">
    <citation type="submission" date="2006-09" db="EMBL/GenBank/DDBJ databases">
        <title>Annotation of Plasmodium falciparum Dd2.</title>
        <authorList>
            <consortium name="The Broad Institute Genome Sequencing Platform"/>
            <person name="Volkman S.K."/>
            <person name="Neafsey D.E."/>
            <person name="Dash A.P."/>
            <person name="Chitnis C.E."/>
            <person name="Hartl D.L."/>
            <person name="Young S.K."/>
            <person name="Zeng Q."/>
            <person name="Koehrsen M."/>
            <person name="Alvarado L."/>
            <person name="Berlin A."/>
            <person name="Borenstein D."/>
            <person name="Chapman S.B."/>
            <person name="Chen Z."/>
            <person name="Engels R."/>
            <person name="Freedman E."/>
            <person name="Gellesch M."/>
            <person name="Goldberg J."/>
            <person name="Griggs A."/>
            <person name="Gujja S."/>
            <person name="Heilman E.R."/>
            <person name="Heiman D.I."/>
            <person name="Howarth C."/>
            <person name="Jen D."/>
            <person name="Larson L."/>
            <person name="Mehta T."/>
            <person name="Neiman D."/>
            <person name="Park D."/>
            <person name="Pearson M."/>
            <person name="Roberts A."/>
            <person name="Saif S."/>
            <person name="Shea T."/>
            <person name="Shenoy N."/>
            <person name="Sisk P."/>
            <person name="Stolte C."/>
            <person name="Sykes S."/>
            <person name="Walk T."/>
            <person name="White J."/>
            <person name="Yandava C."/>
            <person name="Haas B."/>
            <person name="Henn M.R."/>
            <person name="Nusbaum C."/>
            <person name="Birren B."/>
        </authorList>
    </citation>
    <scope>NUCLEOTIDE SEQUENCE [LARGE SCALE GENOMIC DNA]</scope>
</reference>